<protein>
    <recommendedName>
        <fullName evidence="8">Rhodopsin domain-containing protein</fullName>
    </recommendedName>
</protein>
<evidence type="ECO:0000256" key="2">
    <source>
        <dbReference type="ARBA" id="ARBA00022692"/>
    </source>
</evidence>
<gene>
    <name evidence="9" type="ORF">VM1G_07488</name>
</gene>
<feature type="transmembrane region" description="Helical" evidence="7">
    <location>
        <begin position="67"/>
        <end position="86"/>
    </location>
</feature>
<feature type="transmembrane region" description="Helical" evidence="7">
    <location>
        <begin position="254"/>
        <end position="278"/>
    </location>
</feature>
<evidence type="ECO:0000259" key="8">
    <source>
        <dbReference type="Pfam" id="PF20684"/>
    </source>
</evidence>
<keyword evidence="10" id="KW-1185">Reference proteome</keyword>
<dbReference type="PANTHER" id="PTHR33048:SF47">
    <property type="entry name" value="INTEGRAL MEMBRANE PROTEIN-RELATED"/>
    <property type="match status" value="1"/>
</dbReference>
<feature type="transmembrane region" description="Helical" evidence="7">
    <location>
        <begin position="26"/>
        <end position="47"/>
    </location>
</feature>
<dbReference type="Pfam" id="PF20684">
    <property type="entry name" value="Fung_rhodopsin"/>
    <property type="match status" value="1"/>
</dbReference>
<dbReference type="InterPro" id="IPR052337">
    <property type="entry name" value="SAT4-like"/>
</dbReference>
<dbReference type="InterPro" id="IPR049326">
    <property type="entry name" value="Rhodopsin_dom_fungi"/>
</dbReference>
<dbReference type="Proteomes" id="UP000078559">
    <property type="component" value="Chromosome 8"/>
</dbReference>
<dbReference type="OrthoDB" id="5278984at2759"/>
<feature type="transmembrane region" description="Helical" evidence="7">
    <location>
        <begin position="221"/>
        <end position="242"/>
    </location>
</feature>
<keyword evidence="4 7" id="KW-0472">Membrane</keyword>
<evidence type="ECO:0000256" key="5">
    <source>
        <dbReference type="ARBA" id="ARBA00038359"/>
    </source>
</evidence>
<sequence>MSTATEGTGFTPEEIQYWMAHKNDTLVPNIIACASITGFFSTLFVFLRFVGRRLQSGTAAHFHLSDWLVLAAWVFFVASDVCFALLTPYGGGRHVIAVTNPKMLQVFSILSEAFYGFSMGFLKFSILSLYGSIFPQRKFHFILWGMAVFITGWSLTAFLGAILQCIPIEKAYESSLDGYCISYGKLSLAVTVCNVITDFFIIVLPIPLVKKLHTTTKKKTVIIATFAAGCSAVIASIVRLVYSLNVGSVDGSWTAIPAGYTSCVELTVGFLVVSIPAYRSLFMKKLNLGNGSTIWSWRTSGRGALLRNNHSAYNSSGYNKSSRKGSATTGPHDAYRTTSTKELNRGSNEDNMGYTTTVAAADSEVPKLPGSVINVTDQVELVRMAKSNGAWVSMPDEEMAMMPRREI</sequence>
<evidence type="ECO:0000256" key="6">
    <source>
        <dbReference type="SAM" id="MobiDB-lite"/>
    </source>
</evidence>
<proteinExistence type="inferred from homology"/>
<feature type="transmembrane region" description="Helical" evidence="7">
    <location>
        <begin position="186"/>
        <end position="209"/>
    </location>
</feature>
<comment type="subcellular location">
    <subcellularLocation>
        <location evidence="1">Membrane</location>
        <topology evidence="1">Multi-pass membrane protein</topology>
    </subcellularLocation>
</comment>
<dbReference type="AlphaFoldDB" id="A0A194W6Z5"/>
<evidence type="ECO:0000256" key="1">
    <source>
        <dbReference type="ARBA" id="ARBA00004141"/>
    </source>
</evidence>
<comment type="similarity">
    <text evidence="5">Belongs to the SAT4 family.</text>
</comment>
<evidence type="ECO:0000313" key="10">
    <source>
        <dbReference type="Proteomes" id="UP000078559"/>
    </source>
</evidence>
<dbReference type="EMBL" id="CM003105">
    <property type="protein sequence ID" value="KUI71853.1"/>
    <property type="molecule type" value="Genomic_DNA"/>
</dbReference>
<evidence type="ECO:0000256" key="7">
    <source>
        <dbReference type="SAM" id="Phobius"/>
    </source>
</evidence>
<feature type="transmembrane region" description="Helical" evidence="7">
    <location>
        <begin position="106"/>
        <end position="129"/>
    </location>
</feature>
<feature type="transmembrane region" description="Helical" evidence="7">
    <location>
        <begin position="141"/>
        <end position="166"/>
    </location>
</feature>
<keyword evidence="2 7" id="KW-0812">Transmembrane</keyword>
<organism evidence="9 10">
    <name type="scientific">Cytospora mali</name>
    <name type="common">Apple Valsa canker fungus</name>
    <name type="synonym">Valsa mali</name>
    <dbReference type="NCBI Taxonomy" id="578113"/>
    <lineage>
        <taxon>Eukaryota</taxon>
        <taxon>Fungi</taxon>
        <taxon>Dikarya</taxon>
        <taxon>Ascomycota</taxon>
        <taxon>Pezizomycotina</taxon>
        <taxon>Sordariomycetes</taxon>
        <taxon>Sordariomycetidae</taxon>
        <taxon>Diaporthales</taxon>
        <taxon>Cytosporaceae</taxon>
        <taxon>Cytospora</taxon>
    </lineage>
</organism>
<evidence type="ECO:0000256" key="4">
    <source>
        <dbReference type="ARBA" id="ARBA00023136"/>
    </source>
</evidence>
<keyword evidence="3 7" id="KW-1133">Transmembrane helix</keyword>
<feature type="compositionally biased region" description="Polar residues" evidence="6">
    <location>
        <begin position="316"/>
        <end position="329"/>
    </location>
</feature>
<feature type="domain" description="Rhodopsin" evidence="8">
    <location>
        <begin position="48"/>
        <end position="283"/>
    </location>
</feature>
<dbReference type="GO" id="GO:0016020">
    <property type="term" value="C:membrane"/>
    <property type="evidence" value="ECO:0007669"/>
    <property type="project" value="UniProtKB-SubCell"/>
</dbReference>
<dbReference type="PANTHER" id="PTHR33048">
    <property type="entry name" value="PTH11-LIKE INTEGRAL MEMBRANE PROTEIN (AFU_ORTHOLOGUE AFUA_5G11245)"/>
    <property type="match status" value="1"/>
</dbReference>
<reference evidence="9" key="1">
    <citation type="submission" date="2014-12" db="EMBL/GenBank/DDBJ databases">
        <title>Genome Sequence of Valsa Canker Pathogens Uncovers a Specific Adaption of Colonization on Woody Bark.</title>
        <authorList>
            <person name="Yin Z."/>
            <person name="Liu H."/>
            <person name="Gao X."/>
            <person name="Li Z."/>
            <person name="Song N."/>
            <person name="Ke X."/>
            <person name="Dai Q."/>
            <person name="Wu Y."/>
            <person name="Sun Y."/>
            <person name="Xu J.-R."/>
            <person name="Kang Z.K."/>
            <person name="Wang L."/>
            <person name="Huang L."/>
        </authorList>
    </citation>
    <scope>NUCLEOTIDE SEQUENCE [LARGE SCALE GENOMIC DNA]</scope>
    <source>
        <strain evidence="9">03-8</strain>
    </source>
</reference>
<feature type="region of interest" description="Disordered" evidence="6">
    <location>
        <begin position="316"/>
        <end position="350"/>
    </location>
</feature>
<evidence type="ECO:0000313" key="9">
    <source>
        <dbReference type="EMBL" id="KUI71853.1"/>
    </source>
</evidence>
<evidence type="ECO:0000256" key="3">
    <source>
        <dbReference type="ARBA" id="ARBA00022989"/>
    </source>
</evidence>
<name>A0A194W6Z5_CYTMA</name>
<accession>A0A194W6Z5</accession>